<proteinExistence type="predicted"/>
<dbReference type="RefSeq" id="WP_110076047.1">
    <property type="nucleotide sequence ID" value="NZ_QGTT01000008.1"/>
</dbReference>
<gene>
    <name evidence="2" type="ORF">DET45_10818</name>
</gene>
<dbReference type="OrthoDB" id="9816539at2"/>
<name>A0A317Q8W2_9GAMM</name>
<organism evidence="2 3">
    <name type="scientific">Pseudidiomarina maritima</name>
    <dbReference type="NCBI Taxonomy" id="519453"/>
    <lineage>
        <taxon>Bacteria</taxon>
        <taxon>Pseudomonadati</taxon>
        <taxon>Pseudomonadota</taxon>
        <taxon>Gammaproteobacteria</taxon>
        <taxon>Alteromonadales</taxon>
        <taxon>Idiomarinaceae</taxon>
        <taxon>Pseudidiomarina</taxon>
    </lineage>
</organism>
<dbReference type="PANTHER" id="PTHR41878:SF1">
    <property type="entry name" value="TNPR PROTEIN"/>
    <property type="match status" value="1"/>
</dbReference>
<accession>A0A317Q8W2</accession>
<comment type="caution">
    <text evidence="2">The sequence shown here is derived from an EMBL/GenBank/DDBJ whole genome shotgun (WGS) entry which is preliminary data.</text>
</comment>
<dbReference type="Gene3D" id="3.10.290.30">
    <property type="entry name" value="MM3350-like"/>
    <property type="match status" value="1"/>
</dbReference>
<dbReference type="EMBL" id="QGTT01000008">
    <property type="protein sequence ID" value="PWW12186.1"/>
    <property type="molecule type" value="Genomic_DNA"/>
</dbReference>
<dbReference type="InterPro" id="IPR012912">
    <property type="entry name" value="Plasmid_pRiA4b_Orf3-like"/>
</dbReference>
<keyword evidence="3" id="KW-1185">Reference proteome</keyword>
<feature type="domain" description="Plasmid pRiA4b Orf3-like" evidence="1">
    <location>
        <begin position="5"/>
        <end position="137"/>
    </location>
</feature>
<dbReference type="InterPro" id="IPR024047">
    <property type="entry name" value="MM3350-like_sf"/>
</dbReference>
<dbReference type="AlphaFoldDB" id="A0A317Q8W2"/>
<dbReference type="Pfam" id="PF07929">
    <property type="entry name" value="PRiA4_ORF3"/>
    <property type="match status" value="1"/>
</dbReference>
<dbReference type="SUPFAM" id="SSF159941">
    <property type="entry name" value="MM3350-like"/>
    <property type="match status" value="1"/>
</dbReference>
<dbReference type="PANTHER" id="PTHR41878">
    <property type="entry name" value="LEXA REPRESSOR-RELATED"/>
    <property type="match status" value="1"/>
</dbReference>
<evidence type="ECO:0000259" key="1">
    <source>
        <dbReference type="Pfam" id="PF07929"/>
    </source>
</evidence>
<evidence type="ECO:0000313" key="3">
    <source>
        <dbReference type="Proteomes" id="UP000246964"/>
    </source>
</evidence>
<dbReference type="Proteomes" id="UP000246964">
    <property type="component" value="Unassembled WGS sequence"/>
</dbReference>
<protein>
    <submittedName>
        <fullName evidence="2">PRiA4b ORF-3-like protein</fullName>
    </submittedName>
</protein>
<evidence type="ECO:0000313" key="2">
    <source>
        <dbReference type="EMBL" id="PWW12186.1"/>
    </source>
</evidence>
<reference evidence="2 3" key="1">
    <citation type="submission" date="2018-05" db="EMBL/GenBank/DDBJ databases">
        <title>Freshwater and sediment microbial communities from various areas in North America, analyzing microbe dynamics in response to fracking.</title>
        <authorList>
            <person name="Lamendella R."/>
        </authorList>
    </citation>
    <scope>NUCLEOTIDE SEQUENCE [LARGE SCALE GENOMIC DNA]</scope>
    <source>
        <strain evidence="2 3">125B1</strain>
    </source>
</reference>
<sequence length="504" mass="56792">MAKYITLNINLEDAPYQVSRQLLVPAKIDLYRLHYYIQLAMGWTNSHLHMFKTAAGFFSNNDDPFNDPVDDEQPEIGAKLVAQLPRKGDSLLYVYDFGDDWCHTVTHGGSSIQPRHSSVKIIAAVGACPTEDSGGVAHMPERSSNKPNLAQIQQRLDQFIELTEQQAHDHDRAFAFVMGDQDALDETDEEALAAFIAADEAEEFNEDELTPEQQQAFAELKLDMQKQAAQILLQQIIANMDAQQRYQHVNEFINKPFTHPPMHLAPPPNELVAEAPIMKALLPLLQTMCDKPIKLTAAGYLPVAWVKHMWTELNSPDTPCIGKQQYEVPNSESKVTMVAAARHIMAQSSLVKANKTSLTITAKGKKLVASQELGEIYHELLKACLTTFHWGFVFGDQVCPLQRAVAPSVLAISHYLPQHEFPVNMLYDMTSTLIPALNEEPIPASAWRDDSDHSERQFYFAYRYLTLFGIFGIWQHQATNDYRRFDTQAYHVTVTDLGRSLLAP</sequence>